<comment type="caution">
    <text evidence="1">The sequence shown here is derived from an EMBL/GenBank/DDBJ whole genome shotgun (WGS) entry which is preliminary data.</text>
</comment>
<sequence length="145" mass="16712">MKKRIIIISEWKSEKEFQQLKNNVERNISSAESFYYLLTVNQPKSIAELPQIEQVYYLSKKDFNLFGKIKTPKLTEVLSTSKGVLIVAMEKDNSLLKSVLKHSKLISVGMEQETLSKFDLSFSDSSLSEGKLFKQINNYLIKIQL</sequence>
<reference evidence="1 2" key="2">
    <citation type="submission" date="2018-05" db="EMBL/GenBank/DDBJ databases">
        <authorList>
            <person name="Lanie J.A."/>
            <person name="Ng W.-L."/>
            <person name="Kazmierczak K.M."/>
            <person name="Andrzejewski T.M."/>
            <person name="Davidsen T.M."/>
            <person name="Wayne K.J."/>
            <person name="Tettelin H."/>
            <person name="Glass J.I."/>
            <person name="Rusch D."/>
            <person name="Podicherti R."/>
            <person name="Tsui H.-C.T."/>
            <person name="Winkler M.E."/>
        </authorList>
    </citation>
    <scope>NUCLEOTIDE SEQUENCE [LARGE SCALE GENOMIC DNA]</scope>
    <source>
        <strain evidence="1 2">C305</strain>
    </source>
</reference>
<dbReference type="AlphaFoldDB" id="A0A2U2XHA9"/>
<dbReference type="InterPro" id="IPR054207">
    <property type="entry name" value="DUF6913"/>
</dbReference>
<organism evidence="1 2">
    <name type="scientific">Brumimicrobium oceani</name>
    <dbReference type="NCBI Taxonomy" id="2100725"/>
    <lineage>
        <taxon>Bacteria</taxon>
        <taxon>Pseudomonadati</taxon>
        <taxon>Bacteroidota</taxon>
        <taxon>Flavobacteriia</taxon>
        <taxon>Flavobacteriales</taxon>
        <taxon>Crocinitomicaceae</taxon>
        <taxon>Brumimicrobium</taxon>
    </lineage>
</organism>
<accession>A0A2U2XHA9</accession>
<dbReference type="Proteomes" id="UP000245370">
    <property type="component" value="Unassembled WGS sequence"/>
</dbReference>
<proteinExistence type="predicted"/>
<evidence type="ECO:0000313" key="1">
    <source>
        <dbReference type="EMBL" id="PWH87175.1"/>
    </source>
</evidence>
<keyword evidence="2" id="KW-1185">Reference proteome</keyword>
<protein>
    <submittedName>
        <fullName evidence="1">Uncharacterized protein</fullName>
    </submittedName>
</protein>
<dbReference type="RefSeq" id="WP_109358254.1">
    <property type="nucleotide sequence ID" value="NZ_QFRJ01000001.1"/>
</dbReference>
<evidence type="ECO:0000313" key="2">
    <source>
        <dbReference type="Proteomes" id="UP000245370"/>
    </source>
</evidence>
<dbReference type="OrthoDB" id="1467673at2"/>
<gene>
    <name evidence="1" type="ORF">DIT68_02625</name>
</gene>
<dbReference type="EMBL" id="QFRJ01000001">
    <property type="protein sequence ID" value="PWH87175.1"/>
    <property type="molecule type" value="Genomic_DNA"/>
</dbReference>
<reference evidence="1 2" key="1">
    <citation type="submission" date="2018-05" db="EMBL/GenBank/DDBJ databases">
        <title>Brumimicrobium oceani sp. nov., isolated from coastal sediment.</title>
        <authorList>
            <person name="Kou Y."/>
        </authorList>
    </citation>
    <scope>NUCLEOTIDE SEQUENCE [LARGE SCALE GENOMIC DNA]</scope>
    <source>
        <strain evidence="1 2">C305</strain>
    </source>
</reference>
<dbReference type="Pfam" id="PF21857">
    <property type="entry name" value="DUF6913"/>
    <property type="match status" value="1"/>
</dbReference>
<name>A0A2U2XHA9_9FLAO</name>